<dbReference type="EMBL" id="NMVJ01000001">
    <property type="protein sequence ID" value="OYN92259.1"/>
    <property type="molecule type" value="Genomic_DNA"/>
</dbReference>
<dbReference type="InterPro" id="IPR012867">
    <property type="entry name" value="DUF1648"/>
</dbReference>
<feature type="transmembrane region" description="Helical" evidence="1">
    <location>
        <begin position="26"/>
        <end position="48"/>
    </location>
</feature>
<keyword evidence="1" id="KW-0472">Membrane</keyword>
<evidence type="ECO:0000259" key="2">
    <source>
        <dbReference type="Pfam" id="PF07853"/>
    </source>
</evidence>
<protein>
    <recommendedName>
        <fullName evidence="2">DUF1648 domain-containing protein</fullName>
    </recommendedName>
</protein>
<evidence type="ECO:0000313" key="4">
    <source>
        <dbReference type="Proteomes" id="UP000216300"/>
    </source>
</evidence>
<accession>A0A255EL53</accession>
<feature type="transmembrane region" description="Helical" evidence="1">
    <location>
        <begin position="202"/>
        <end position="221"/>
    </location>
</feature>
<evidence type="ECO:0000256" key="1">
    <source>
        <dbReference type="SAM" id="Phobius"/>
    </source>
</evidence>
<keyword evidence="4" id="KW-1185">Reference proteome</keyword>
<feature type="transmembrane region" description="Helical" evidence="1">
    <location>
        <begin position="108"/>
        <end position="130"/>
    </location>
</feature>
<dbReference type="Pfam" id="PF07853">
    <property type="entry name" value="DUF1648"/>
    <property type="match status" value="1"/>
</dbReference>
<reference evidence="3 4" key="1">
    <citation type="submission" date="2017-07" db="EMBL/GenBank/DDBJ databases">
        <title>Draft whole genome sequences of clinical Proprionibacteriaceae strains.</title>
        <authorList>
            <person name="Bernier A.-M."/>
            <person name="Bernard K."/>
            <person name="Domingo M.-C."/>
        </authorList>
    </citation>
    <scope>NUCLEOTIDE SEQUENCE [LARGE SCALE GENOMIC DNA]</scope>
    <source>
        <strain evidence="3 4">NML 150081</strain>
    </source>
</reference>
<sequence>MDAADINVTEVADGRDPDHRRALARFWLVGVLIPLVLTAAVVVVQLALLPRLPDRVATHWGFSGTPDGWGAPWAYPVATGAICGALIALISLLALAGRSRRGALDLRMISAINLWTVGFFGVLMLLLVIVQLDLEDAGSVPLPWWGMAAAFAIGVVLGVVGWQLTPRVAAEAADGVRPDPIALRPGEQAAWLQTVTMARPGVIVLVVSQVALVLMAVYLFVIGEVAAGWAIAGTGVLIALLVLMMTAFRVRFDAAGFQARSLVGWPRVQIPIDEIASVEVVEINPMGDFGGWGWRFNSTYGQGIVMRAGEALLVTRTNGKRITVTVDDATTAAGLLRGYQQRDRG</sequence>
<evidence type="ECO:0000313" key="3">
    <source>
        <dbReference type="EMBL" id="OYN92259.1"/>
    </source>
</evidence>
<dbReference type="OrthoDB" id="3734164at2"/>
<name>A0A255EL53_9ACTN</name>
<comment type="caution">
    <text evidence="3">The sequence shown here is derived from an EMBL/GenBank/DDBJ whole genome shotgun (WGS) entry which is preliminary data.</text>
</comment>
<organism evidence="3 4">
    <name type="scientific">Parenemella sanctibonifatiensis</name>
    <dbReference type="NCBI Taxonomy" id="2016505"/>
    <lineage>
        <taxon>Bacteria</taxon>
        <taxon>Bacillati</taxon>
        <taxon>Actinomycetota</taxon>
        <taxon>Actinomycetes</taxon>
        <taxon>Propionibacteriales</taxon>
        <taxon>Propionibacteriaceae</taxon>
        <taxon>Parenemella</taxon>
    </lineage>
</organism>
<dbReference type="AlphaFoldDB" id="A0A255EL53"/>
<proteinExistence type="predicted"/>
<feature type="transmembrane region" description="Helical" evidence="1">
    <location>
        <begin position="142"/>
        <end position="162"/>
    </location>
</feature>
<keyword evidence="1" id="KW-1133">Transmembrane helix</keyword>
<dbReference type="RefSeq" id="WP_094452246.1">
    <property type="nucleotide sequence ID" value="NZ_NMVJ01000001.1"/>
</dbReference>
<feature type="transmembrane region" description="Helical" evidence="1">
    <location>
        <begin position="227"/>
        <end position="248"/>
    </location>
</feature>
<gene>
    <name evidence="3" type="ORF">CGZ91_01750</name>
</gene>
<keyword evidence="1" id="KW-0812">Transmembrane</keyword>
<feature type="transmembrane region" description="Helical" evidence="1">
    <location>
        <begin position="73"/>
        <end position="96"/>
    </location>
</feature>
<feature type="domain" description="DUF1648" evidence="2">
    <location>
        <begin position="37"/>
        <end position="73"/>
    </location>
</feature>
<dbReference type="Proteomes" id="UP000216300">
    <property type="component" value="Unassembled WGS sequence"/>
</dbReference>